<proteinExistence type="predicted"/>
<dbReference type="GO" id="GO:0003871">
    <property type="term" value="F:5-methyltetrahydropteroyltriglutamate-homocysteine S-methyltransferase activity"/>
    <property type="evidence" value="ECO:0007669"/>
    <property type="project" value="InterPro"/>
</dbReference>
<dbReference type="PANTHER" id="PTHR43844:SF2">
    <property type="entry name" value="SYNTHASE, VITAMIN-B12 INDEPENDENT, PUTATIVE (AFU_ORTHOLOGUE AFUA_3G12060)-RELATED"/>
    <property type="match status" value="1"/>
</dbReference>
<dbReference type="EMBL" id="JAEKNR010000155">
    <property type="protein sequence ID" value="MBJ7599483.1"/>
    <property type="molecule type" value="Genomic_DNA"/>
</dbReference>
<comment type="caution">
    <text evidence="2">The sequence shown here is derived from an EMBL/GenBank/DDBJ whole genome shotgun (WGS) entry which is preliminary data.</text>
</comment>
<sequence length="381" mass="42231">MQQSRKRILTTHTGSLPRPPDLDQMLFDQERGRPVAASVVESRVREVVVETVGRQLDGGLDVVNDGEAGKIGFFNYVKERLTGFEGETIALEPAEMVEFPEVFERLREEPAYANLKLPSCNGPIEVRDTSAVLTDIANLKAALTGREPVEAFMNAASPGLIADTLGNTYYPDHEAYLYALADAMRYEYDAIVGAGFVLQVDSPDLAAFRAVGDNADLSEEEFRERVRLHVDALNHALRDLPPDRMRLHFCWGNTELPHLADIPLERIVDIVLEARPAGLSFAAANPRHEHEWRIWDSVELPEGKVLIPGVVDTTTNYVEHPELVAQRIVRYAKTVGKEHVIAGTDCGFGSLAGLYPVAPKVAWLKLRAMAEGARIASEQLW</sequence>
<dbReference type="AlphaFoldDB" id="A0A934KBS5"/>
<dbReference type="Proteomes" id="UP000612893">
    <property type="component" value="Unassembled WGS sequence"/>
</dbReference>
<dbReference type="GO" id="GO:0009086">
    <property type="term" value="P:methionine biosynthetic process"/>
    <property type="evidence" value="ECO:0007669"/>
    <property type="project" value="InterPro"/>
</dbReference>
<keyword evidence="3" id="KW-1185">Reference proteome</keyword>
<gene>
    <name evidence="2" type="ORF">JF922_15570</name>
</gene>
<feature type="region of interest" description="Disordered" evidence="1">
    <location>
        <begin position="1"/>
        <end position="21"/>
    </location>
</feature>
<dbReference type="RefSeq" id="WP_338202992.1">
    <property type="nucleotide sequence ID" value="NZ_JAEKNR010000155.1"/>
</dbReference>
<name>A0A934KBS5_9BACT</name>
<reference evidence="2" key="1">
    <citation type="submission" date="2020-10" db="EMBL/GenBank/DDBJ databases">
        <title>Ca. Dormibacterota MAGs.</title>
        <authorList>
            <person name="Montgomery K."/>
        </authorList>
    </citation>
    <scope>NUCLEOTIDE SEQUENCE [LARGE SCALE GENOMIC DNA]</scope>
    <source>
        <strain evidence="2">SC8812_S17_10</strain>
    </source>
</reference>
<dbReference type="PANTHER" id="PTHR43844">
    <property type="entry name" value="METHIONINE SYNTHASE"/>
    <property type="match status" value="1"/>
</dbReference>
<dbReference type="CDD" id="cd03311">
    <property type="entry name" value="CIMS_C_terminal_like"/>
    <property type="match status" value="1"/>
</dbReference>
<dbReference type="GO" id="GO:0008270">
    <property type="term" value="F:zinc ion binding"/>
    <property type="evidence" value="ECO:0007669"/>
    <property type="project" value="InterPro"/>
</dbReference>
<dbReference type="Gene3D" id="3.20.20.210">
    <property type="match status" value="1"/>
</dbReference>
<organism evidence="2 3">
    <name type="scientific">Candidatus Nephthysia bennettiae</name>
    <dbReference type="NCBI Taxonomy" id="3127016"/>
    <lineage>
        <taxon>Bacteria</taxon>
        <taxon>Bacillati</taxon>
        <taxon>Candidatus Dormiibacterota</taxon>
        <taxon>Candidatus Dormibacteria</taxon>
        <taxon>Candidatus Dormibacterales</taxon>
        <taxon>Candidatus Dormibacteraceae</taxon>
        <taxon>Candidatus Nephthysia</taxon>
    </lineage>
</organism>
<evidence type="ECO:0000313" key="3">
    <source>
        <dbReference type="Proteomes" id="UP000612893"/>
    </source>
</evidence>
<dbReference type="SUPFAM" id="SSF51726">
    <property type="entry name" value="UROD/MetE-like"/>
    <property type="match status" value="1"/>
</dbReference>
<evidence type="ECO:0000256" key="1">
    <source>
        <dbReference type="SAM" id="MobiDB-lite"/>
    </source>
</evidence>
<dbReference type="InterPro" id="IPR038071">
    <property type="entry name" value="UROD/MetE-like_sf"/>
</dbReference>
<dbReference type="InterPro" id="IPR002629">
    <property type="entry name" value="Met_Synth_C/arc"/>
</dbReference>
<protein>
    <submittedName>
        <fullName evidence="2">Cobalamin-independent methionine synthase II family protein</fullName>
    </submittedName>
</protein>
<evidence type="ECO:0000313" key="2">
    <source>
        <dbReference type="EMBL" id="MBJ7599483.1"/>
    </source>
</evidence>
<accession>A0A934KBS5</accession>